<feature type="signal peptide" evidence="9">
    <location>
        <begin position="1"/>
        <end position="17"/>
    </location>
</feature>
<dbReference type="CDD" id="cd00609">
    <property type="entry name" value="AAT_like"/>
    <property type="match status" value="1"/>
</dbReference>
<dbReference type="InterPro" id="IPR004838">
    <property type="entry name" value="NHTrfase_class1_PyrdxlP-BS"/>
</dbReference>
<dbReference type="Gene3D" id="3.90.1150.10">
    <property type="entry name" value="Aspartate Aminotransferase, domain 1"/>
    <property type="match status" value="1"/>
</dbReference>
<keyword evidence="5 8" id="KW-0808">Transferase</keyword>
<evidence type="ECO:0000256" key="9">
    <source>
        <dbReference type="SAM" id="SignalP"/>
    </source>
</evidence>
<organism evidence="11 12">
    <name type="scientific">Emiliania huxleyi (strain CCMP1516)</name>
    <dbReference type="NCBI Taxonomy" id="280463"/>
    <lineage>
        <taxon>Eukaryota</taxon>
        <taxon>Haptista</taxon>
        <taxon>Haptophyta</taxon>
        <taxon>Prymnesiophyceae</taxon>
        <taxon>Isochrysidales</taxon>
        <taxon>Noelaerhabdaceae</taxon>
        <taxon>Emiliania</taxon>
    </lineage>
</organism>
<dbReference type="OMA" id="PTWPIHE"/>
<dbReference type="PANTHER" id="PTHR11879">
    <property type="entry name" value="ASPARTATE AMINOTRANSFERASE"/>
    <property type="match status" value="1"/>
</dbReference>
<evidence type="ECO:0000256" key="6">
    <source>
        <dbReference type="ARBA" id="ARBA00022898"/>
    </source>
</evidence>
<dbReference type="InterPro" id="IPR004839">
    <property type="entry name" value="Aminotransferase_I/II_large"/>
</dbReference>
<dbReference type="RefSeq" id="XP_005776419.1">
    <property type="nucleotide sequence ID" value="XM_005776362.1"/>
</dbReference>
<name>A0A0D3JKF5_EMIH1</name>
<dbReference type="NCBIfam" id="NF006719">
    <property type="entry name" value="PRK09257.1"/>
    <property type="match status" value="1"/>
</dbReference>
<evidence type="ECO:0000313" key="11">
    <source>
        <dbReference type="EnsemblProtists" id="EOD23990"/>
    </source>
</evidence>
<dbReference type="PROSITE" id="PS00105">
    <property type="entry name" value="AA_TRANSFER_CLASS_1"/>
    <property type="match status" value="1"/>
</dbReference>
<comment type="miscellaneous">
    <text evidence="8">In eukaryotes there are cytoplasmic, mitochondrial and chloroplastic isozymes.</text>
</comment>
<dbReference type="FunFam" id="3.90.1150.10:FF:000001">
    <property type="entry name" value="Aspartate aminotransferase"/>
    <property type="match status" value="1"/>
</dbReference>
<evidence type="ECO:0000256" key="4">
    <source>
        <dbReference type="ARBA" id="ARBA00022576"/>
    </source>
</evidence>
<dbReference type="STRING" id="2903.R1EBI2"/>
<dbReference type="HOGENOM" id="CLU_032440_1_2_1"/>
<evidence type="ECO:0000256" key="1">
    <source>
        <dbReference type="ARBA" id="ARBA00001933"/>
    </source>
</evidence>
<proteinExistence type="inferred from homology"/>
<dbReference type="eggNOG" id="KOG1411">
    <property type="taxonomic scope" value="Eukaryota"/>
</dbReference>
<dbReference type="Gene3D" id="3.40.640.10">
    <property type="entry name" value="Type I PLP-dependent aspartate aminotransferase-like (Major domain)"/>
    <property type="match status" value="1"/>
</dbReference>
<comment type="subunit">
    <text evidence="3 8">Homodimer.</text>
</comment>
<keyword evidence="6" id="KW-0663">Pyridoxal phosphate</keyword>
<dbReference type="GO" id="GO:0006520">
    <property type="term" value="P:amino acid metabolic process"/>
    <property type="evidence" value="ECO:0007669"/>
    <property type="project" value="InterPro"/>
</dbReference>
<dbReference type="FunFam" id="3.40.640.10:FF:000066">
    <property type="entry name" value="Aspartate aminotransferase"/>
    <property type="match status" value="1"/>
</dbReference>
<dbReference type="InterPro" id="IPR015424">
    <property type="entry name" value="PyrdxlP-dep_Trfase"/>
</dbReference>
<dbReference type="PRINTS" id="PR00799">
    <property type="entry name" value="TRANSAMINASE"/>
</dbReference>
<reference evidence="12" key="1">
    <citation type="journal article" date="2013" name="Nature">
        <title>Pan genome of the phytoplankton Emiliania underpins its global distribution.</title>
        <authorList>
            <person name="Read B.A."/>
            <person name="Kegel J."/>
            <person name="Klute M.J."/>
            <person name="Kuo A."/>
            <person name="Lefebvre S.C."/>
            <person name="Maumus F."/>
            <person name="Mayer C."/>
            <person name="Miller J."/>
            <person name="Monier A."/>
            <person name="Salamov A."/>
            <person name="Young J."/>
            <person name="Aguilar M."/>
            <person name="Claverie J.M."/>
            <person name="Frickenhaus S."/>
            <person name="Gonzalez K."/>
            <person name="Herman E.K."/>
            <person name="Lin Y.C."/>
            <person name="Napier J."/>
            <person name="Ogata H."/>
            <person name="Sarno A.F."/>
            <person name="Shmutz J."/>
            <person name="Schroeder D."/>
            <person name="de Vargas C."/>
            <person name="Verret F."/>
            <person name="von Dassow P."/>
            <person name="Valentin K."/>
            <person name="Van de Peer Y."/>
            <person name="Wheeler G."/>
            <person name="Dacks J.B."/>
            <person name="Delwiche C.F."/>
            <person name="Dyhrman S.T."/>
            <person name="Glockner G."/>
            <person name="John U."/>
            <person name="Richards T."/>
            <person name="Worden A.Z."/>
            <person name="Zhang X."/>
            <person name="Grigoriev I.V."/>
            <person name="Allen A.E."/>
            <person name="Bidle K."/>
            <person name="Borodovsky M."/>
            <person name="Bowler C."/>
            <person name="Brownlee C."/>
            <person name="Cock J.M."/>
            <person name="Elias M."/>
            <person name="Gladyshev V.N."/>
            <person name="Groth M."/>
            <person name="Guda C."/>
            <person name="Hadaegh A."/>
            <person name="Iglesias-Rodriguez M.D."/>
            <person name="Jenkins J."/>
            <person name="Jones B.M."/>
            <person name="Lawson T."/>
            <person name="Leese F."/>
            <person name="Lindquist E."/>
            <person name="Lobanov A."/>
            <person name="Lomsadze A."/>
            <person name="Malik S.B."/>
            <person name="Marsh M.E."/>
            <person name="Mackinder L."/>
            <person name="Mock T."/>
            <person name="Mueller-Roeber B."/>
            <person name="Pagarete A."/>
            <person name="Parker M."/>
            <person name="Probert I."/>
            <person name="Quesneville H."/>
            <person name="Raines C."/>
            <person name="Rensing S.A."/>
            <person name="Riano-Pachon D.M."/>
            <person name="Richier S."/>
            <person name="Rokitta S."/>
            <person name="Shiraiwa Y."/>
            <person name="Soanes D.M."/>
            <person name="van der Giezen M."/>
            <person name="Wahlund T.M."/>
            <person name="Williams B."/>
            <person name="Wilson W."/>
            <person name="Wolfe G."/>
            <person name="Wurch L.L."/>
        </authorList>
    </citation>
    <scope>NUCLEOTIDE SEQUENCE</scope>
</reference>
<dbReference type="PaxDb" id="2903-EOD23990"/>
<dbReference type="InterPro" id="IPR015421">
    <property type="entry name" value="PyrdxlP-dep_Trfase_major"/>
</dbReference>
<protein>
    <recommendedName>
        <fullName evidence="8">Aspartate aminotransferase</fullName>
        <ecNumber evidence="8">2.6.1.1</ecNumber>
    </recommendedName>
</protein>
<comment type="cofactor">
    <cofactor evidence="1">
        <name>pyridoxal 5'-phosphate</name>
        <dbReference type="ChEBI" id="CHEBI:597326"/>
    </cofactor>
</comment>
<dbReference type="GO" id="GO:0030170">
    <property type="term" value="F:pyridoxal phosphate binding"/>
    <property type="evidence" value="ECO:0007669"/>
    <property type="project" value="InterPro"/>
</dbReference>
<keyword evidence="12" id="KW-1185">Reference proteome</keyword>
<comment type="catalytic activity">
    <reaction evidence="7 8">
        <text>L-aspartate + 2-oxoglutarate = oxaloacetate + L-glutamate</text>
        <dbReference type="Rhea" id="RHEA:21824"/>
        <dbReference type="ChEBI" id="CHEBI:16452"/>
        <dbReference type="ChEBI" id="CHEBI:16810"/>
        <dbReference type="ChEBI" id="CHEBI:29985"/>
        <dbReference type="ChEBI" id="CHEBI:29991"/>
        <dbReference type="EC" id="2.6.1.1"/>
    </reaction>
</comment>
<dbReference type="KEGG" id="ehx:EMIHUDRAFT_467854"/>
<dbReference type="InterPro" id="IPR000796">
    <property type="entry name" value="Asp_trans"/>
</dbReference>
<dbReference type="GeneID" id="17278312"/>
<dbReference type="SMR" id="A0A0D3JKF5"/>
<dbReference type="GO" id="GO:0004069">
    <property type="term" value="F:L-aspartate:2-oxoglutarate aminotransferase activity"/>
    <property type="evidence" value="ECO:0007669"/>
    <property type="project" value="UniProtKB-EC"/>
</dbReference>
<dbReference type="RefSeq" id="XP_005785470.1">
    <property type="nucleotide sequence ID" value="XM_005785413.1"/>
</dbReference>
<evidence type="ECO:0000256" key="8">
    <source>
        <dbReference type="RuleBase" id="RU000480"/>
    </source>
</evidence>
<dbReference type="EnsemblProtists" id="EOD33041">
    <property type="protein sequence ID" value="EOD33041"/>
    <property type="gene ID" value="EMIHUDRAFT_467854"/>
</dbReference>
<dbReference type="GeneID" id="17269536"/>
<keyword evidence="9" id="KW-0732">Signal</keyword>
<feature type="domain" description="Aminotransferase class I/classII large" evidence="10">
    <location>
        <begin position="45"/>
        <end position="411"/>
    </location>
</feature>
<dbReference type="Proteomes" id="UP000013827">
    <property type="component" value="Unassembled WGS sequence"/>
</dbReference>
<sequence length="416" mass="43894">MVGGLLLLHAAAGVVLSSYLSKVPQGAADKILGIAQAFQRDERADKVNLVVGAYRDGGGSPWVLPTVREAEQRLIARGQNKEYASIVGVPAFLDRALEFAYGPGCTALSEGRVAAVQTLSGTGACRLAADFYARFLPPGTAAYVSEPTWPNHIPIFETAGLEVRKYRYLGADGRFDVEGMLEDIGQAPAGSVFVLHACAHNPTGVDPTAADWKRISDALLAAGQHILVDMAYQGFASGDARRDAAALSLLAEAGHSLALAQSFAKNFGLYGERVGSLSLVCADAAEASRVESQLKLLIRPMYSSPPIHGALLVNEVLSDAALRAQYDDECASMARRISDMRALLVAELSAAGSQRDWSHVTDQIGMFAYTGLTAAQCDALMEEHAVYLTRDGRISMAGVNEQNAGVIAAAIVAVAG</sequence>
<dbReference type="EnsemblProtists" id="EOD23990">
    <property type="protein sequence ID" value="EOD23990"/>
    <property type="gene ID" value="EMIHUDRAFT_421493"/>
</dbReference>
<evidence type="ECO:0000256" key="2">
    <source>
        <dbReference type="ARBA" id="ARBA00007441"/>
    </source>
</evidence>
<evidence type="ECO:0000259" key="10">
    <source>
        <dbReference type="Pfam" id="PF00155"/>
    </source>
</evidence>
<evidence type="ECO:0000256" key="3">
    <source>
        <dbReference type="ARBA" id="ARBA00011738"/>
    </source>
</evidence>
<dbReference type="PANTHER" id="PTHR11879:SF22">
    <property type="entry name" value="ASPARTATE AMINOTRANSFERASE, MITOCHONDRIAL"/>
    <property type="match status" value="1"/>
</dbReference>
<dbReference type="InterPro" id="IPR015422">
    <property type="entry name" value="PyrdxlP-dep_Trfase_small"/>
</dbReference>
<dbReference type="EC" id="2.6.1.1" evidence="8"/>
<dbReference type="KEGG" id="ehx:EMIHUDRAFT_421493"/>
<dbReference type="AlphaFoldDB" id="A0A0D3JKF5"/>
<feature type="chain" id="PRO_5044053570" description="Aspartate aminotransferase" evidence="9">
    <location>
        <begin position="18"/>
        <end position="416"/>
    </location>
</feature>
<dbReference type="SUPFAM" id="SSF53383">
    <property type="entry name" value="PLP-dependent transferases"/>
    <property type="match status" value="1"/>
</dbReference>
<reference evidence="11" key="2">
    <citation type="submission" date="2024-10" db="UniProtKB">
        <authorList>
            <consortium name="EnsemblProtists"/>
        </authorList>
    </citation>
    <scope>IDENTIFICATION</scope>
</reference>
<evidence type="ECO:0000256" key="5">
    <source>
        <dbReference type="ARBA" id="ARBA00022679"/>
    </source>
</evidence>
<evidence type="ECO:0000313" key="12">
    <source>
        <dbReference type="Proteomes" id="UP000013827"/>
    </source>
</evidence>
<evidence type="ECO:0000256" key="7">
    <source>
        <dbReference type="ARBA" id="ARBA00049185"/>
    </source>
</evidence>
<dbReference type="GO" id="GO:0005739">
    <property type="term" value="C:mitochondrion"/>
    <property type="evidence" value="ECO:0007669"/>
    <property type="project" value="TreeGrafter"/>
</dbReference>
<keyword evidence="4 8" id="KW-0032">Aminotransferase</keyword>
<comment type="similarity">
    <text evidence="2">Belongs to the class-I pyridoxal-phosphate-dependent aminotransferase family.</text>
</comment>
<dbReference type="Pfam" id="PF00155">
    <property type="entry name" value="Aminotran_1_2"/>
    <property type="match status" value="1"/>
</dbReference>
<accession>A0A0D3JKF5</accession>